<dbReference type="GO" id="GO:1904423">
    <property type="term" value="C:dehydrodolichyl diphosphate synthase complex"/>
    <property type="evidence" value="ECO:0007669"/>
    <property type="project" value="TreeGrafter"/>
</dbReference>
<reference evidence="6" key="1">
    <citation type="submission" date="2021-06" db="EMBL/GenBank/DDBJ databases">
        <authorList>
            <person name="Hodson N. C."/>
            <person name="Mongue J. A."/>
            <person name="Jaron S. K."/>
        </authorList>
    </citation>
    <scope>NUCLEOTIDE SEQUENCE</scope>
</reference>
<dbReference type="GO" id="GO:0016094">
    <property type="term" value="P:polyprenol biosynthetic process"/>
    <property type="evidence" value="ECO:0007669"/>
    <property type="project" value="TreeGrafter"/>
</dbReference>
<protein>
    <recommendedName>
        <fullName evidence="3">Alkyl transferase</fullName>
        <ecNumber evidence="3">2.5.1.-</ecNumber>
    </recommendedName>
</protein>
<dbReference type="InterPro" id="IPR018520">
    <property type="entry name" value="UPP_synth-like_CS"/>
</dbReference>
<dbReference type="PANTHER" id="PTHR10291:SF43">
    <property type="entry name" value="DEHYDRODOLICHYL DIPHOSPHATE SYNTHASE COMPLEX SUBUNIT DHDDS"/>
    <property type="match status" value="1"/>
</dbReference>
<dbReference type="OrthoDB" id="4173905at2759"/>
<dbReference type="Proteomes" id="UP000708208">
    <property type="component" value="Unassembled WGS sequence"/>
</dbReference>
<keyword evidence="4" id="KW-0175">Coiled coil</keyword>
<gene>
    <name evidence="6" type="ORF">AFUS01_LOCUS12327</name>
</gene>
<dbReference type="HAMAP" id="MF_01139">
    <property type="entry name" value="ISPT"/>
    <property type="match status" value="1"/>
</dbReference>
<dbReference type="InterPro" id="IPR001441">
    <property type="entry name" value="UPP_synth-like"/>
</dbReference>
<keyword evidence="2" id="KW-0460">Magnesium</keyword>
<proteinExistence type="inferred from homology"/>
<dbReference type="NCBIfam" id="TIGR00055">
    <property type="entry name" value="uppS"/>
    <property type="match status" value="1"/>
</dbReference>
<evidence type="ECO:0000256" key="4">
    <source>
        <dbReference type="SAM" id="Coils"/>
    </source>
</evidence>
<keyword evidence="1 3" id="KW-0808">Transferase</keyword>
<feature type="signal peptide" evidence="5">
    <location>
        <begin position="1"/>
        <end position="20"/>
    </location>
</feature>
<comment type="similarity">
    <text evidence="3">Belongs to the UPP synthase family.</text>
</comment>
<feature type="chain" id="PRO_5035321628" description="Alkyl transferase" evidence="5">
    <location>
        <begin position="21"/>
        <end position="325"/>
    </location>
</feature>
<dbReference type="FunFam" id="3.40.1180.10:FF:000005">
    <property type="entry name" value="Alkyl transferase"/>
    <property type="match status" value="1"/>
</dbReference>
<evidence type="ECO:0000256" key="3">
    <source>
        <dbReference type="RuleBase" id="RU363018"/>
    </source>
</evidence>
<sequence length="325" mass="37866">MVYYCLWILLLRFYLQLCYFKTDQIQETMAWVREDDRTWIQKLCMNVLKQGPIPKHIGFIMDGNRRYAQKSAVANIQGHVKGFEKLTETLRWCWDFGVTELTVYVFSIENFKRPKEEVDGLMKLAKEKFEKLLEENERLQEQGVCVQIIGDWSLVPPGLRPLMAKVMILTRHNSKAKLNVAFAYTSRNEITRGIRSIEKGLFDGDISLEDVSEDLLEGSFRILPSQPLDLLVRTSGETRLSDFLLWQSSETVLCFTKVLWPEFTIWHLMAAMFNYQVNYMSIKQLKLVSSLSDIDSKEDVRKNSFIADHADKIWLQLEKEAAVLS</sequence>
<accession>A0A8J2NWY9</accession>
<dbReference type="Pfam" id="PF01255">
    <property type="entry name" value="Prenyltransf"/>
    <property type="match status" value="1"/>
</dbReference>
<evidence type="ECO:0000256" key="1">
    <source>
        <dbReference type="ARBA" id="ARBA00022679"/>
    </source>
</evidence>
<name>A0A8J2NWY9_9HEXA</name>
<evidence type="ECO:0000256" key="5">
    <source>
        <dbReference type="SAM" id="SignalP"/>
    </source>
</evidence>
<dbReference type="PANTHER" id="PTHR10291">
    <property type="entry name" value="DEHYDRODOLICHYL DIPHOSPHATE SYNTHASE FAMILY MEMBER"/>
    <property type="match status" value="1"/>
</dbReference>
<feature type="coiled-coil region" evidence="4">
    <location>
        <begin position="115"/>
        <end position="142"/>
    </location>
</feature>
<keyword evidence="5" id="KW-0732">Signal</keyword>
<dbReference type="GO" id="GO:0045547">
    <property type="term" value="F:ditrans,polycis-polyprenyl diphosphate synthase [(2E,6E)-farnesyl diphosphate specific] activity"/>
    <property type="evidence" value="ECO:0007669"/>
    <property type="project" value="TreeGrafter"/>
</dbReference>
<organism evidence="6 7">
    <name type="scientific">Allacma fusca</name>
    <dbReference type="NCBI Taxonomy" id="39272"/>
    <lineage>
        <taxon>Eukaryota</taxon>
        <taxon>Metazoa</taxon>
        <taxon>Ecdysozoa</taxon>
        <taxon>Arthropoda</taxon>
        <taxon>Hexapoda</taxon>
        <taxon>Collembola</taxon>
        <taxon>Symphypleona</taxon>
        <taxon>Sminthuridae</taxon>
        <taxon>Allacma</taxon>
    </lineage>
</organism>
<comment type="caution">
    <text evidence="6">The sequence shown here is derived from an EMBL/GenBank/DDBJ whole genome shotgun (WGS) entry which is preliminary data.</text>
</comment>
<dbReference type="EMBL" id="CAJVCH010096782">
    <property type="protein sequence ID" value="CAG7723229.1"/>
    <property type="molecule type" value="Genomic_DNA"/>
</dbReference>
<evidence type="ECO:0000256" key="2">
    <source>
        <dbReference type="ARBA" id="ARBA00022842"/>
    </source>
</evidence>
<dbReference type="AlphaFoldDB" id="A0A8J2NWY9"/>
<dbReference type="EC" id="2.5.1.-" evidence="3"/>
<dbReference type="PROSITE" id="PS01066">
    <property type="entry name" value="UPP_SYNTHASE"/>
    <property type="match status" value="1"/>
</dbReference>
<evidence type="ECO:0000313" key="6">
    <source>
        <dbReference type="EMBL" id="CAG7723229.1"/>
    </source>
</evidence>
<dbReference type="GO" id="GO:0005783">
    <property type="term" value="C:endoplasmic reticulum"/>
    <property type="evidence" value="ECO:0007669"/>
    <property type="project" value="TreeGrafter"/>
</dbReference>
<keyword evidence="7" id="KW-1185">Reference proteome</keyword>
<dbReference type="CDD" id="cd00475">
    <property type="entry name" value="Cis_IPPS"/>
    <property type="match status" value="1"/>
</dbReference>
<evidence type="ECO:0000313" key="7">
    <source>
        <dbReference type="Proteomes" id="UP000708208"/>
    </source>
</evidence>